<dbReference type="InterPro" id="IPR029063">
    <property type="entry name" value="SAM-dependent_MTases_sf"/>
</dbReference>
<dbReference type="AlphaFoldDB" id="A0A917AG28"/>
<dbReference type="PANTHER" id="PTHR43861">
    <property type="entry name" value="TRANS-ACONITATE 2-METHYLTRANSFERASE-RELATED"/>
    <property type="match status" value="1"/>
</dbReference>
<evidence type="ECO:0000259" key="2">
    <source>
        <dbReference type="Pfam" id="PF13649"/>
    </source>
</evidence>
<protein>
    <submittedName>
        <fullName evidence="3">SAM-dependent methyltransferase</fullName>
    </submittedName>
</protein>
<dbReference type="RefSeq" id="WP_095595967.1">
    <property type="nucleotide sequence ID" value="NZ_BMKN01000001.1"/>
</dbReference>
<dbReference type="CDD" id="cd02440">
    <property type="entry name" value="AdoMet_MTases"/>
    <property type="match status" value="1"/>
</dbReference>
<feature type="domain" description="Methyltransferase" evidence="2">
    <location>
        <begin position="36"/>
        <end position="127"/>
    </location>
</feature>
<dbReference type="InterPro" id="IPR041698">
    <property type="entry name" value="Methyltransf_25"/>
</dbReference>
<evidence type="ECO:0000256" key="1">
    <source>
        <dbReference type="ARBA" id="ARBA00022679"/>
    </source>
</evidence>
<keyword evidence="1" id="KW-0808">Transferase</keyword>
<dbReference type="GO" id="GO:0032259">
    <property type="term" value="P:methylation"/>
    <property type="evidence" value="ECO:0007669"/>
    <property type="project" value="UniProtKB-KW"/>
</dbReference>
<reference evidence="3" key="2">
    <citation type="submission" date="2020-09" db="EMBL/GenBank/DDBJ databases">
        <authorList>
            <person name="Sun Q."/>
            <person name="Zhou Y."/>
        </authorList>
    </citation>
    <scope>NUCLEOTIDE SEQUENCE</scope>
    <source>
        <strain evidence="3">CGMCC 1.16012</strain>
    </source>
</reference>
<dbReference type="Gene3D" id="3.40.50.150">
    <property type="entry name" value="Vaccinia Virus protein VP39"/>
    <property type="match status" value="1"/>
</dbReference>
<comment type="caution">
    <text evidence="3">The sequence shown here is derived from an EMBL/GenBank/DDBJ whole genome shotgun (WGS) entry which is preliminary data.</text>
</comment>
<dbReference type="GO" id="GO:0008168">
    <property type="term" value="F:methyltransferase activity"/>
    <property type="evidence" value="ECO:0007669"/>
    <property type="project" value="UniProtKB-KW"/>
</dbReference>
<dbReference type="Proteomes" id="UP000606730">
    <property type="component" value="Unassembled WGS sequence"/>
</dbReference>
<evidence type="ECO:0000313" key="3">
    <source>
        <dbReference type="EMBL" id="GGE45943.1"/>
    </source>
</evidence>
<dbReference type="Pfam" id="PF13649">
    <property type="entry name" value="Methyltransf_25"/>
    <property type="match status" value="1"/>
</dbReference>
<dbReference type="EMBL" id="BMKN01000001">
    <property type="protein sequence ID" value="GGE45943.1"/>
    <property type="molecule type" value="Genomic_DNA"/>
</dbReference>
<dbReference type="PANTHER" id="PTHR43861:SF3">
    <property type="entry name" value="PUTATIVE (AFU_ORTHOLOGUE AFUA_2G14390)-RELATED"/>
    <property type="match status" value="1"/>
</dbReference>
<sequence>MWEERFSATEEFVFGTEPARFMTEHSQHFTPGATALSVADGEGRNSVWMAQQGLPVTALEYAPSAISKARTLAEARGVAVDFREADVLAYDWSEQFDLVVGVFFQFVGPEGRKVIFDGMKQAVRPGGLILIHGYTPKQVDYGTGGPSNPANMYTEDLLAEEFAGWDIIENRAYEHEIQEGKGHSGMSALIDFVAQKPLP</sequence>
<organism evidence="3 4">
    <name type="scientific">Actibacterium pelagium</name>
    <dbReference type="NCBI Taxonomy" id="2029103"/>
    <lineage>
        <taxon>Bacteria</taxon>
        <taxon>Pseudomonadati</taxon>
        <taxon>Pseudomonadota</taxon>
        <taxon>Alphaproteobacteria</taxon>
        <taxon>Rhodobacterales</taxon>
        <taxon>Roseobacteraceae</taxon>
        <taxon>Actibacterium</taxon>
    </lineage>
</organism>
<accession>A0A917AG28</accession>
<keyword evidence="4" id="KW-1185">Reference proteome</keyword>
<keyword evidence="3" id="KW-0489">Methyltransferase</keyword>
<name>A0A917AG28_9RHOB</name>
<proteinExistence type="predicted"/>
<dbReference type="SUPFAM" id="SSF53335">
    <property type="entry name" value="S-adenosyl-L-methionine-dependent methyltransferases"/>
    <property type="match status" value="1"/>
</dbReference>
<dbReference type="OrthoDB" id="9786503at2"/>
<reference evidence="3" key="1">
    <citation type="journal article" date="2014" name="Int. J. Syst. Evol. Microbiol.">
        <title>Complete genome sequence of Corynebacterium casei LMG S-19264T (=DSM 44701T), isolated from a smear-ripened cheese.</title>
        <authorList>
            <consortium name="US DOE Joint Genome Institute (JGI-PGF)"/>
            <person name="Walter F."/>
            <person name="Albersmeier A."/>
            <person name="Kalinowski J."/>
            <person name="Ruckert C."/>
        </authorList>
    </citation>
    <scope>NUCLEOTIDE SEQUENCE</scope>
    <source>
        <strain evidence="3">CGMCC 1.16012</strain>
    </source>
</reference>
<evidence type="ECO:0000313" key="4">
    <source>
        <dbReference type="Proteomes" id="UP000606730"/>
    </source>
</evidence>
<gene>
    <name evidence="3" type="ORF">GCM10011517_12050</name>
</gene>